<feature type="chain" id="PRO_5037267735" evidence="1">
    <location>
        <begin position="22"/>
        <end position="545"/>
    </location>
</feature>
<dbReference type="Proteomes" id="UP000622580">
    <property type="component" value="Unassembled WGS sequence"/>
</dbReference>
<feature type="domain" description="EAL" evidence="2">
    <location>
        <begin position="284"/>
        <end position="530"/>
    </location>
</feature>
<dbReference type="SUPFAM" id="SSF55785">
    <property type="entry name" value="PYP-like sensor domain (PAS domain)"/>
    <property type="match status" value="1"/>
</dbReference>
<evidence type="ECO:0000313" key="3">
    <source>
        <dbReference type="EMBL" id="MBR7619059.1"/>
    </source>
</evidence>
<reference evidence="3" key="1">
    <citation type="submission" date="2021-04" db="EMBL/GenBank/DDBJ databases">
        <title>Draft genome assembly of strain Phenylobacterium sp. 20VBR1 using MiniION and Illumina platforms.</title>
        <authorList>
            <person name="Thomas F.A."/>
            <person name="Krishnan K.P."/>
            <person name="Sinha R.K."/>
        </authorList>
    </citation>
    <scope>NUCLEOTIDE SEQUENCE</scope>
    <source>
        <strain evidence="3">20VBR1</strain>
    </source>
</reference>
<evidence type="ECO:0000313" key="4">
    <source>
        <dbReference type="Proteomes" id="UP000622580"/>
    </source>
</evidence>
<name>A0A941D0G1_9CAUL</name>
<gene>
    <name evidence="3" type="ORF">JKL49_06620</name>
</gene>
<dbReference type="InterPro" id="IPR001633">
    <property type="entry name" value="EAL_dom"/>
</dbReference>
<dbReference type="SUPFAM" id="SSF141868">
    <property type="entry name" value="EAL domain-like"/>
    <property type="match status" value="1"/>
</dbReference>
<dbReference type="CDD" id="cd01948">
    <property type="entry name" value="EAL"/>
    <property type="match status" value="1"/>
</dbReference>
<feature type="signal peptide" evidence="1">
    <location>
        <begin position="1"/>
        <end position="21"/>
    </location>
</feature>
<dbReference type="InterPro" id="IPR050706">
    <property type="entry name" value="Cyclic-di-GMP_PDE-like"/>
</dbReference>
<evidence type="ECO:0000256" key="1">
    <source>
        <dbReference type="SAM" id="SignalP"/>
    </source>
</evidence>
<protein>
    <submittedName>
        <fullName evidence="3">EAL domain-containing protein</fullName>
    </submittedName>
</protein>
<dbReference type="PANTHER" id="PTHR33121">
    <property type="entry name" value="CYCLIC DI-GMP PHOSPHODIESTERASE PDEF"/>
    <property type="match status" value="1"/>
</dbReference>
<organism evidence="3 4">
    <name type="scientific">Phenylobacterium glaciei</name>
    <dbReference type="NCBI Taxonomy" id="2803784"/>
    <lineage>
        <taxon>Bacteria</taxon>
        <taxon>Pseudomonadati</taxon>
        <taxon>Pseudomonadota</taxon>
        <taxon>Alphaproteobacteria</taxon>
        <taxon>Caulobacterales</taxon>
        <taxon>Caulobacteraceae</taxon>
        <taxon>Phenylobacterium</taxon>
    </lineage>
</organism>
<dbReference type="InterPro" id="IPR035919">
    <property type="entry name" value="EAL_sf"/>
</dbReference>
<dbReference type="GO" id="GO:0071111">
    <property type="term" value="F:cyclic-guanylate-specific phosphodiesterase activity"/>
    <property type="evidence" value="ECO:0007669"/>
    <property type="project" value="InterPro"/>
</dbReference>
<dbReference type="CDD" id="cd00130">
    <property type="entry name" value="PAS"/>
    <property type="match status" value="1"/>
</dbReference>
<dbReference type="InterPro" id="IPR035965">
    <property type="entry name" value="PAS-like_dom_sf"/>
</dbReference>
<dbReference type="PANTHER" id="PTHR33121:SF23">
    <property type="entry name" value="CYCLIC DI-GMP PHOSPHODIESTERASE PDEB"/>
    <property type="match status" value="1"/>
</dbReference>
<sequence>MGTRALAVASHRLLGFAFANADLLLEIAADGQIAFAIGASEALSGSRETALVGRAWRDFIDARDRTMVQALLDGLTEGKRGGPLVVTLASKGGVERAAAMSVFRLPGNDGAISCTFSRAAPSASHGLHDKAGLEAVTAALFETNKATGLEMELAFIEMGGLTSLRKVLGPEAAKDMELRLAGALRAQSHGGGAAADLGGDRYALVRHTGESGEALAQRLLHLLAVDPAHGVEAMAKTLSLKGEASPAQVLRALRYSLDNFIKDGLDAAAPASLNEAVSRSVRRTLVEVGALGQAVADRNFRLVYQPVVDLKKSCAVHHHEVLVRFGDNASPFPMIRMAEELDLIEPLDIAVIERTIAKLVAEPTLKLAANISGRTITSSAFVEAVRTLLADNTKAQGRLLLELTESAAIEDLALADRHLQALRAEGILICLDDFGAGAASLAYLQQLSLDIVKIDGRYIRELQHGGRESTFIRHLVTMCAELGVRTLAEMVETPQAEEAVRRAGVDYAQGWLYGAPMDVAATTAGLANTNVKPAARRVGAVDGWG</sequence>
<dbReference type="InterPro" id="IPR000014">
    <property type="entry name" value="PAS"/>
</dbReference>
<dbReference type="Gene3D" id="3.20.20.450">
    <property type="entry name" value="EAL domain"/>
    <property type="match status" value="1"/>
</dbReference>
<dbReference type="PROSITE" id="PS50883">
    <property type="entry name" value="EAL"/>
    <property type="match status" value="1"/>
</dbReference>
<dbReference type="EMBL" id="JAGSGD010000001">
    <property type="protein sequence ID" value="MBR7619059.1"/>
    <property type="molecule type" value="Genomic_DNA"/>
</dbReference>
<comment type="caution">
    <text evidence="3">The sequence shown here is derived from an EMBL/GenBank/DDBJ whole genome shotgun (WGS) entry which is preliminary data.</text>
</comment>
<dbReference type="Gene3D" id="3.30.450.20">
    <property type="entry name" value="PAS domain"/>
    <property type="match status" value="1"/>
</dbReference>
<dbReference type="SMART" id="SM00052">
    <property type="entry name" value="EAL"/>
    <property type="match status" value="1"/>
</dbReference>
<dbReference type="Pfam" id="PF00563">
    <property type="entry name" value="EAL"/>
    <property type="match status" value="1"/>
</dbReference>
<proteinExistence type="predicted"/>
<dbReference type="AlphaFoldDB" id="A0A941D0G1"/>
<keyword evidence="4" id="KW-1185">Reference proteome</keyword>
<keyword evidence="1" id="KW-0732">Signal</keyword>
<evidence type="ECO:0000259" key="2">
    <source>
        <dbReference type="PROSITE" id="PS50883"/>
    </source>
</evidence>
<accession>A0A941D0G1</accession>